<comment type="similarity">
    <text evidence="2">Belongs to the bacterial solute-binding protein 2 family.</text>
</comment>
<evidence type="ECO:0000256" key="2">
    <source>
        <dbReference type="ARBA" id="ARBA00007639"/>
    </source>
</evidence>
<dbReference type="PANTHER" id="PTHR30036:SF7">
    <property type="entry name" value="ABC TRANSPORTER PERIPLASMIC-BINDING PROTEIN YPHF"/>
    <property type="match status" value="1"/>
</dbReference>
<comment type="subcellular location">
    <subcellularLocation>
        <location evidence="1">Cell envelope</location>
    </subcellularLocation>
</comment>
<feature type="chain" id="PRO_5019296120" evidence="3">
    <location>
        <begin position="25"/>
        <end position="310"/>
    </location>
</feature>
<dbReference type="STRING" id="1776384.GCA_900086585_04220"/>
<accession>A0A415E4J0</accession>
<dbReference type="Proteomes" id="UP000284841">
    <property type="component" value="Unassembled WGS sequence"/>
</dbReference>
<dbReference type="PANTHER" id="PTHR30036">
    <property type="entry name" value="D-XYLOSE-BINDING PERIPLASMIC PROTEIN"/>
    <property type="match status" value="1"/>
</dbReference>
<comment type="caution">
    <text evidence="5">The sequence shown here is derived from an EMBL/GenBank/DDBJ whole genome shotgun (WGS) entry which is preliminary data.</text>
</comment>
<evidence type="ECO:0000256" key="3">
    <source>
        <dbReference type="SAM" id="SignalP"/>
    </source>
</evidence>
<protein>
    <submittedName>
        <fullName evidence="5">Sugar ABC transporter substrate-binding protein</fullName>
    </submittedName>
</protein>
<name>A0A415E4J0_9FIRM</name>
<feature type="domain" description="Periplasmic binding protein" evidence="4">
    <location>
        <begin position="35"/>
        <end position="287"/>
    </location>
</feature>
<dbReference type="InterPro" id="IPR028082">
    <property type="entry name" value="Peripla_BP_I"/>
</dbReference>
<sequence>MVKKKAGIAVLLIAFIFVACGCGASDEPKGESRKFGFTAMDMTDPAFRVAKSELEMIVNGNGDELISADGRLDNETQIQAIEKMIDQGIAVLFLNPVDAEAIEPALKKCREAGIKVICFDSKVKADQYIEAFVSGDNYKLGTMIGERIKEDYPQGAVLAVFTNPLANSIQDRTRGLEEALAGSNIKMIYGADISTYDDVLPAGEKIMKKYPQINVIWGFNDDLCLMLHSMVLAQGRENQIAIYGTGGQDSAIRAIREGKVKAISAQNYGDWGKICGELCYKMLAGDKLKPSYFVESFIIDEKNVNEYENN</sequence>
<dbReference type="Gene3D" id="3.40.50.2300">
    <property type="match status" value="2"/>
</dbReference>
<evidence type="ECO:0000313" key="5">
    <source>
        <dbReference type="EMBL" id="RHJ88567.1"/>
    </source>
</evidence>
<evidence type="ECO:0000313" key="6">
    <source>
        <dbReference type="Proteomes" id="UP000284841"/>
    </source>
</evidence>
<evidence type="ECO:0000259" key="4">
    <source>
        <dbReference type="Pfam" id="PF13407"/>
    </source>
</evidence>
<organism evidence="5 6">
    <name type="scientific">Emergencia timonensis</name>
    <dbReference type="NCBI Taxonomy" id="1776384"/>
    <lineage>
        <taxon>Bacteria</taxon>
        <taxon>Bacillati</taxon>
        <taxon>Bacillota</taxon>
        <taxon>Clostridia</taxon>
        <taxon>Peptostreptococcales</taxon>
        <taxon>Anaerovoracaceae</taxon>
        <taxon>Emergencia</taxon>
    </lineage>
</organism>
<dbReference type="SUPFAM" id="SSF53822">
    <property type="entry name" value="Periplasmic binding protein-like I"/>
    <property type="match status" value="1"/>
</dbReference>
<dbReference type="RefSeq" id="WP_118335250.1">
    <property type="nucleotide sequence ID" value="NZ_AP025567.1"/>
</dbReference>
<dbReference type="InterPro" id="IPR050555">
    <property type="entry name" value="Bact_Solute-Bind_Prot2"/>
</dbReference>
<evidence type="ECO:0000256" key="1">
    <source>
        <dbReference type="ARBA" id="ARBA00004196"/>
    </source>
</evidence>
<keyword evidence="6" id="KW-1185">Reference proteome</keyword>
<dbReference type="InterPro" id="IPR025997">
    <property type="entry name" value="SBP_2_dom"/>
</dbReference>
<reference evidence="5 6" key="1">
    <citation type="submission" date="2018-08" db="EMBL/GenBank/DDBJ databases">
        <title>A genome reference for cultivated species of the human gut microbiota.</title>
        <authorList>
            <person name="Zou Y."/>
            <person name="Xue W."/>
            <person name="Luo G."/>
        </authorList>
    </citation>
    <scope>NUCLEOTIDE SEQUENCE [LARGE SCALE GENOMIC DNA]</scope>
    <source>
        <strain evidence="5 6">AM07-24</strain>
    </source>
</reference>
<gene>
    <name evidence="5" type="ORF">DW099_09310</name>
</gene>
<dbReference type="EMBL" id="QRMS01000002">
    <property type="protein sequence ID" value="RHJ88567.1"/>
    <property type="molecule type" value="Genomic_DNA"/>
</dbReference>
<dbReference type="OrthoDB" id="9814427at2"/>
<dbReference type="GO" id="GO:0030288">
    <property type="term" value="C:outer membrane-bounded periplasmic space"/>
    <property type="evidence" value="ECO:0007669"/>
    <property type="project" value="TreeGrafter"/>
</dbReference>
<dbReference type="PROSITE" id="PS51257">
    <property type="entry name" value="PROKAR_LIPOPROTEIN"/>
    <property type="match status" value="1"/>
</dbReference>
<dbReference type="GO" id="GO:0030246">
    <property type="term" value="F:carbohydrate binding"/>
    <property type="evidence" value="ECO:0007669"/>
    <property type="project" value="TreeGrafter"/>
</dbReference>
<dbReference type="AlphaFoldDB" id="A0A415E4J0"/>
<feature type="signal peptide" evidence="3">
    <location>
        <begin position="1"/>
        <end position="24"/>
    </location>
</feature>
<keyword evidence="3" id="KW-0732">Signal</keyword>
<proteinExistence type="inferred from homology"/>
<dbReference type="Pfam" id="PF13407">
    <property type="entry name" value="Peripla_BP_4"/>
    <property type="match status" value="1"/>
</dbReference>